<evidence type="ECO:0000313" key="9">
    <source>
        <dbReference type="Proteomes" id="UP000671862"/>
    </source>
</evidence>
<dbReference type="Proteomes" id="UP000671862">
    <property type="component" value="Chromosome"/>
</dbReference>
<dbReference type="EMBL" id="CP071446">
    <property type="protein sequence ID" value="QTA38668.1"/>
    <property type="molecule type" value="Genomic_DNA"/>
</dbReference>
<accession>A0ABX7S7V1</accession>
<feature type="transmembrane region" description="Helical" evidence="6">
    <location>
        <begin position="139"/>
        <end position="157"/>
    </location>
</feature>
<evidence type="ECO:0000256" key="4">
    <source>
        <dbReference type="ARBA" id="ARBA00022989"/>
    </source>
</evidence>
<keyword evidence="5 6" id="KW-0472">Membrane</keyword>
<gene>
    <name evidence="8" type="ORF">JYK00_03930</name>
</gene>
<feature type="transmembrane region" description="Helical" evidence="6">
    <location>
        <begin position="202"/>
        <end position="223"/>
    </location>
</feature>
<dbReference type="InterPro" id="IPR050638">
    <property type="entry name" value="AA-Vitamin_Transporters"/>
</dbReference>
<feature type="transmembrane region" description="Helical" evidence="6">
    <location>
        <begin position="87"/>
        <end position="107"/>
    </location>
</feature>
<keyword evidence="4 6" id="KW-1133">Transmembrane helix</keyword>
<keyword evidence="3 6" id="KW-0812">Transmembrane</keyword>
<evidence type="ECO:0000256" key="1">
    <source>
        <dbReference type="ARBA" id="ARBA00004651"/>
    </source>
</evidence>
<protein>
    <submittedName>
        <fullName evidence="8">DMT family transporter</fullName>
    </submittedName>
</protein>
<feature type="transmembrane region" description="Helical" evidence="6">
    <location>
        <begin position="56"/>
        <end position="75"/>
    </location>
</feature>
<feature type="transmembrane region" description="Helical" evidence="6">
    <location>
        <begin position="114"/>
        <end position="133"/>
    </location>
</feature>
<evidence type="ECO:0000256" key="5">
    <source>
        <dbReference type="ARBA" id="ARBA00023136"/>
    </source>
</evidence>
<evidence type="ECO:0000259" key="7">
    <source>
        <dbReference type="Pfam" id="PF00892"/>
    </source>
</evidence>
<dbReference type="InterPro" id="IPR000620">
    <property type="entry name" value="EamA_dom"/>
</dbReference>
<comment type="subcellular location">
    <subcellularLocation>
        <location evidence="1">Cell membrane</location>
        <topology evidence="1">Multi-pass membrane protein</topology>
    </subcellularLocation>
</comment>
<dbReference type="PANTHER" id="PTHR32322:SF18">
    <property type="entry name" value="S-ADENOSYLMETHIONINE_S-ADENOSYLHOMOCYSTEINE TRANSPORTER"/>
    <property type="match status" value="1"/>
</dbReference>
<feature type="transmembrane region" description="Helical" evidence="6">
    <location>
        <begin position="260"/>
        <end position="276"/>
    </location>
</feature>
<sequence>MARYLGLIIVILLWGLSFIATRIVVGSISPLTAALVRFLVALVTLLVVPRKRKIQLFNIHKILAGFWGITAYFAAENIALKFTSPTNAAMIVSTAPIWYVMFTHFVYKKKTNIFHYLGSFIALIGVFVVILNGRIYLKVNPIGDALAFLAAFSWVFYTHHIVKLKDSSSIAAIFEITFWGVVTLIPFSLFEVAISPAIVVNFKGIVGLLYLGVLCSALGYVLWNKSIETLGDRTTTNAVYIIPVVTAVSEVIIFKRLPTLLLILGTFLVVIGLYLFEKHEERSETYGKE</sequence>
<keyword evidence="2" id="KW-1003">Cell membrane</keyword>
<evidence type="ECO:0000256" key="2">
    <source>
        <dbReference type="ARBA" id="ARBA00022475"/>
    </source>
</evidence>
<proteinExistence type="predicted"/>
<feature type="transmembrane region" description="Helical" evidence="6">
    <location>
        <begin position="7"/>
        <end position="25"/>
    </location>
</feature>
<dbReference type="PANTHER" id="PTHR32322">
    <property type="entry name" value="INNER MEMBRANE TRANSPORTER"/>
    <property type="match status" value="1"/>
</dbReference>
<feature type="domain" description="EamA" evidence="7">
    <location>
        <begin position="4"/>
        <end position="130"/>
    </location>
</feature>
<organism evidence="8 9">
    <name type="scientific">Thermosipho ferrireducens</name>
    <dbReference type="NCBI Taxonomy" id="2571116"/>
    <lineage>
        <taxon>Bacteria</taxon>
        <taxon>Thermotogati</taxon>
        <taxon>Thermotogota</taxon>
        <taxon>Thermotogae</taxon>
        <taxon>Thermotogales</taxon>
        <taxon>Fervidobacteriaceae</taxon>
        <taxon>Thermosipho</taxon>
    </lineage>
</organism>
<keyword evidence="9" id="KW-1185">Reference proteome</keyword>
<name>A0ABX7S7V1_9BACT</name>
<feature type="domain" description="EamA" evidence="7">
    <location>
        <begin position="142"/>
        <end position="275"/>
    </location>
</feature>
<feature type="transmembrane region" description="Helical" evidence="6">
    <location>
        <begin position="235"/>
        <end position="254"/>
    </location>
</feature>
<evidence type="ECO:0000256" key="6">
    <source>
        <dbReference type="SAM" id="Phobius"/>
    </source>
</evidence>
<dbReference type="SUPFAM" id="SSF103481">
    <property type="entry name" value="Multidrug resistance efflux transporter EmrE"/>
    <property type="match status" value="2"/>
</dbReference>
<reference evidence="8 9" key="1">
    <citation type="submission" date="2021-03" db="EMBL/GenBank/DDBJ databases">
        <title>Thermosipho ferrireducens sp.nov., an anaerobic thermophilic iron-reducing bacterium isolated from a deep-sea hydrothermal sulfide deposits.</title>
        <authorList>
            <person name="Zeng X."/>
            <person name="Chen Y."/>
            <person name="Shao Z."/>
        </authorList>
    </citation>
    <scope>NUCLEOTIDE SEQUENCE [LARGE SCALE GENOMIC DNA]</scope>
    <source>
        <strain evidence="8 9">JL129W03</strain>
    </source>
</reference>
<dbReference type="InterPro" id="IPR037185">
    <property type="entry name" value="EmrE-like"/>
</dbReference>
<feature type="transmembrane region" description="Helical" evidence="6">
    <location>
        <begin position="169"/>
        <end position="190"/>
    </location>
</feature>
<evidence type="ECO:0000256" key="3">
    <source>
        <dbReference type="ARBA" id="ARBA00022692"/>
    </source>
</evidence>
<feature type="transmembrane region" description="Helical" evidence="6">
    <location>
        <begin position="31"/>
        <end position="49"/>
    </location>
</feature>
<dbReference type="Pfam" id="PF00892">
    <property type="entry name" value="EamA"/>
    <property type="match status" value="2"/>
</dbReference>
<evidence type="ECO:0000313" key="8">
    <source>
        <dbReference type="EMBL" id="QTA38668.1"/>
    </source>
</evidence>